<protein>
    <recommendedName>
        <fullName evidence="2">Anoctamin transmembrane domain-containing protein</fullName>
    </recommendedName>
</protein>
<dbReference type="InterPro" id="IPR049452">
    <property type="entry name" value="Anoctamin_TM"/>
</dbReference>
<accession>A0ABY6JYU3</accession>
<keyword evidence="1" id="KW-0472">Membrane</keyword>
<name>A0ABY6JYU3_9ARAC</name>
<evidence type="ECO:0000259" key="2">
    <source>
        <dbReference type="Pfam" id="PF04547"/>
    </source>
</evidence>
<reference evidence="3 4" key="1">
    <citation type="submission" date="2022-01" db="EMBL/GenBank/DDBJ databases">
        <title>A chromosomal length assembly of Cordylochernes scorpioides.</title>
        <authorList>
            <person name="Zeh D."/>
            <person name="Zeh J."/>
        </authorList>
    </citation>
    <scope>NUCLEOTIDE SEQUENCE [LARGE SCALE GENOMIC DNA]</scope>
    <source>
        <strain evidence="3">IN4F17</strain>
        <tissue evidence="3">Whole Body</tissue>
    </source>
</reference>
<keyword evidence="1" id="KW-0812">Transmembrane</keyword>
<evidence type="ECO:0000313" key="4">
    <source>
        <dbReference type="Proteomes" id="UP001235939"/>
    </source>
</evidence>
<gene>
    <name evidence="3" type="ORF">LAZ67_1002369</name>
</gene>
<feature type="domain" description="Anoctamin transmembrane" evidence="2">
    <location>
        <begin position="60"/>
        <end position="113"/>
    </location>
</feature>
<dbReference type="Pfam" id="PF04547">
    <property type="entry name" value="Anoctamin"/>
    <property type="match status" value="1"/>
</dbReference>
<proteinExistence type="predicted"/>
<keyword evidence="4" id="KW-1185">Reference proteome</keyword>
<dbReference type="Proteomes" id="UP001235939">
    <property type="component" value="Chromosome 01"/>
</dbReference>
<dbReference type="EMBL" id="CP092863">
    <property type="protein sequence ID" value="UYV60800.1"/>
    <property type="molecule type" value="Genomic_DNA"/>
</dbReference>
<evidence type="ECO:0000313" key="3">
    <source>
        <dbReference type="EMBL" id="UYV60800.1"/>
    </source>
</evidence>
<evidence type="ECO:0000256" key="1">
    <source>
        <dbReference type="SAM" id="Phobius"/>
    </source>
</evidence>
<organism evidence="3 4">
    <name type="scientific">Cordylochernes scorpioides</name>
    <dbReference type="NCBI Taxonomy" id="51811"/>
    <lineage>
        <taxon>Eukaryota</taxon>
        <taxon>Metazoa</taxon>
        <taxon>Ecdysozoa</taxon>
        <taxon>Arthropoda</taxon>
        <taxon>Chelicerata</taxon>
        <taxon>Arachnida</taxon>
        <taxon>Pseudoscorpiones</taxon>
        <taxon>Cheliferoidea</taxon>
        <taxon>Chernetidae</taxon>
        <taxon>Cordylochernes</taxon>
    </lineage>
</organism>
<keyword evidence="1" id="KW-1133">Transmembrane helix</keyword>
<feature type="transmembrane region" description="Helical" evidence="1">
    <location>
        <begin position="79"/>
        <end position="100"/>
    </location>
</feature>
<sequence length="148" mass="17248">MVYSWTRDPALHGYVNYSLSYFNTADFPPGMSTRPLLDPTTGQPRDIEYCRYEDYRHPPWDPQKYNFTEEYWHILTARLAFIIIFVMTVSFLTSAARVLIPDMPRSLKDQIRHENFITNELAIETELRHVKEAMVAAHGTGKSFGWVG</sequence>